<evidence type="ECO:0000259" key="5">
    <source>
        <dbReference type="PROSITE" id="PS51898"/>
    </source>
</evidence>
<dbReference type="PROSITE" id="PS51900">
    <property type="entry name" value="CB"/>
    <property type="match status" value="1"/>
</dbReference>
<dbReference type="InterPro" id="IPR050090">
    <property type="entry name" value="Tyrosine_recombinase_XerCD"/>
</dbReference>
<dbReference type="GO" id="GO:0003677">
    <property type="term" value="F:DNA binding"/>
    <property type="evidence" value="ECO:0007669"/>
    <property type="project" value="UniProtKB-UniRule"/>
</dbReference>
<protein>
    <submittedName>
        <fullName evidence="7">Phage integrase</fullName>
    </submittedName>
</protein>
<name>A0A917N690_9PSEU</name>
<evidence type="ECO:0000259" key="6">
    <source>
        <dbReference type="PROSITE" id="PS51900"/>
    </source>
</evidence>
<sequence length="437" mass="49041">MARPPLEIGSHGKIRTTQRDDGTWAATTWFRFFDGKTRQVERSGATERKAVKRLRTAIEELQKSRARLTLDPSFRDVAAKWLEKVARRRAATTHNTYQRTLNNVVFDRIGDLRLREIDVPLLEDLFEELEEEGLSANYRRSVRTTISGRLQTAVRYGLLDRNPVREISPIEGGSRKVRALRADERLRLLASVDQYVVENRFFKYSELPDLVRFLLGTGCRIGEALAVRWRDVNLTNKPVISEDGTVIPPRSVWINGNIVDVTGKGLVRHPGKTENANRFLALPQFVVRVLTARLLIAWSAAKGEELNTARVALEGLSDGGYVETDSEGAVRILGVDESMSSILDDPVFPSRTLGWKHPNNVRRSWRIVRAAIGFAWVTPHVFRTTAATVLDDERLTPRQIADILGHSKPSTTMDLYMGRGEVNEAAAAVLHGAICAS</sequence>
<comment type="similarity">
    <text evidence="1">Belongs to the 'phage' integrase family.</text>
</comment>
<evidence type="ECO:0000256" key="3">
    <source>
        <dbReference type="ARBA" id="ARBA00023172"/>
    </source>
</evidence>
<dbReference type="InterPro" id="IPR002104">
    <property type="entry name" value="Integrase_catalytic"/>
</dbReference>
<evidence type="ECO:0000256" key="2">
    <source>
        <dbReference type="ARBA" id="ARBA00023125"/>
    </source>
</evidence>
<keyword evidence="2 4" id="KW-0238">DNA-binding</keyword>
<dbReference type="Gene3D" id="1.10.150.130">
    <property type="match status" value="1"/>
</dbReference>
<feature type="domain" description="Tyr recombinase" evidence="5">
    <location>
        <begin position="175"/>
        <end position="431"/>
    </location>
</feature>
<dbReference type="InterPro" id="IPR013762">
    <property type="entry name" value="Integrase-like_cat_sf"/>
</dbReference>
<dbReference type="InterPro" id="IPR011010">
    <property type="entry name" value="DNA_brk_join_enz"/>
</dbReference>
<dbReference type="RefSeq" id="WP_188984681.1">
    <property type="nucleotide sequence ID" value="NZ_BMMT01000001.1"/>
</dbReference>
<dbReference type="Pfam" id="PF22022">
    <property type="entry name" value="Phage_int_M"/>
    <property type="match status" value="1"/>
</dbReference>
<dbReference type="PANTHER" id="PTHR30349:SF41">
    <property type="entry name" value="INTEGRASE_RECOMBINASE PROTEIN MJ0367-RELATED"/>
    <property type="match status" value="1"/>
</dbReference>
<accession>A0A917N690</accession>
<dbReference type="Pfam" id="PF00589">
    <property type="entry name" value="Phage_integrase"/>
    <property type="match status" value="1"/>
</dbReference>
<dbReference type="InterPro" id="IPR044068">
    <property type="entry name" value="CB"/>
</dbReference>
<dbReference type="GO" id="GO:0006310">
    <property type="term" value="P:DNA recombination"/>
    <property type="evidence" value="ECO:0007669"/>
    <property type="project" value="UniProtKB-KW"/>
</dbReference>
<evidence type="ECO:0000256" key="4">
    <source>
        <dbReference type="PROSITE-ProRule" id="PRU01248"/>
    </source>
</evidence>
<gene>
    <name evidence="7" type="ORF">GCM10011581_03690</name>
</gene>
<dbReference type="EMBL" id="BMMT01000001">
    <property type="protein sequence ID" value="GGI69935.1"/>
    <property type="molecule type" value="Genomic_DNA"/>
</dbReference>
<dbReference type="PANTHER" id="PTHR30349">
    <property type="entry name" value="PHAGE INTEGRASE-RELATED"/>
    <property type="match status" value="1"/>
</dbReference>
<dbReference type="InterPro" id="IPR053876">
    <property type="entry name" value="Phage_int_M"/>
</dbReference>
<proteinExistence type="inferred from homology"/>
<evidence type="ECO:0000313" key="7">
    <source>
        <dbReference type="EMBL" id="GGI69935.1"/>
    </source>
</evidence>
<evidence type="ECO:0000313" key="8">
    <source>
        <dbReference type="Proteomes" id="UP000597989"/>
    </source>
</evidence>
<organism evidence="7 8">
    <name type="scientific">Saccharopolyspora thermophila</name>
    <dbReference type="NCBI Taxonomy" id="89367"/>
    <lineage>
        <taxon>Bacteria</taxon>
        <taxon>Bacillati</taxon>
        <taxon>Actinomycetota</taxon>
        <taxon>Actinomycetes</taxon>
        <taxon>Pseudonocardiales</taxon>
        <taxon>Pseudonocardiaceae</taxon>
        <taxon>Saccharopolyspora</taxon>
    </lineage>
</organism>
<reference evidence="7 8" key="1">
    <citation type="journal article" date="2014" name="Int. J. Syst. Evol. Microbiol.">
        <title>Complete genome sequence of Corynebacterium casei LMG S-19264T (=DSM 44701T), isolated from a smear-ripened cheese.</title>
        <authorList>
            <consortium name="US DOE Joint Genome Institute (JGI-PGF)"/>
            <person name="Walter F."/>
            <person name="Albersmeier A."/>
            <person name="Kalinowski J."/>
            <person name="Ruckert C."/>
        </authorList>
    </citation>
    <scope>NUCLEOTIDE SEQUENCE [LARGE SCALE GENOMIC DNA]</scope>
    <source>
        <strain evidence="7 8">CGMCC 4.7206</strain>
    </source>
</reference>
<dbReference type="InterPro" id="IPR010998">
    <property type="entry name" value="Integrase_recombinase_N"/>
</dbReference>
<keyword evidence="3" id="KW-0233">DNA recombination</keyword>
<comment type="caution">
    <text evidence="7">The sequence shown here is derived from an EMBL/GenBank/DDBJ whole genome shotgun (WGS) entry which is preliminary data.</text>
</comment>
<dbReference type="SUPFAM" id="SSF56349">
    <property type="entry name" value="DNA breaking-rejoining enzymes"/>
    <property type="match status" value="1"/>
</dbReference>
<dbReference type="Gene3D" id="1.10.443.10">
    <property type="entry name" value="Intergrase catalytic core"/>
    <property type="match status" value="1"/>
</dbReference>
<feature type="domain" description="Core-binding (CB)" evidence="6">
    <location>
        <begin position="72"/>
        <end position="154"/>
    </location>
</feature>
<dbReference type="PROSITE" id="PS51898">
    <property type="entry name" value="TYR_RECOMBINASE"/>
    <property type="match status" value="1"/>
</dbReference>
<dbReference type="AlphaFoldDB" id="A0A917N690"/>
<dbReference type="Proteomes" id="UP000597989">
    <property type="component" value="Unassembled WGS sequence"/>
</dbReference>
<dbReference type="GO" id="GO:0015074">
    <property type="term" value="P:DNA integration"/>
    <property type="evidence" value="ECO:0007669"/>
    <property type="project" value="InterPro"/>
</dbReference>
<evidence type="ECO:0000256" key="1">
    <source>
        <dbReference type="ARBA" id="ARBA00008857"/>
    </source>
</evidence>